<dbReference type="OrthoDB" id="9804698at2"/>
<dbReference type="PATRIC" id="fig|1423724.4.peg.1933"/>
<evidence type="ECO:0000256" key="2">
    <source>
        <dbReference type="ARBA" id="ARBA00008900"/>
    </source>
</evidence>
<keyword evidence="8" id="KW-1185">Reference proteome</keyword>
<dbReference type="Gene3D" id="3.30.479.10">
    <property type="entry name" value="6-pyruvoyl tetrahydropterin synthase/QueD"/>
    <property type="match status" value="1"/>
</dbReference>
<evidence type="ECO:0000256" key="3">
    <source>
        <dbReference type="ARBA" id="ARBA00012982"/>
    </source>
</evidence>
<proteinExistence type="inferred from homology"/>
<evidence type="ECO:0000256" key="5">
    <source>
        <dbReference type="ARBA" id="ARBA00031449"/>
    </source>
</evidence>
<dbReference type="eggNOG" id="COG0720">
    <property type="taxonomic scope" value="Bacteria"/>
</dbReference>
<dbReference type="AlphaFoldDB" id="A0A0R1U5J5"/>
<accession>A0A0R1U5J5</accession>
<comment type="pathway">
    <text evidence="1">Purine metabolism; 7-cyano-7-deazaguanine biosynthesis.</text>
</comment>
<dbReference type="Pfam" id="PF01242">
    <property type="entry name" value="PTPS"/>
    <property type="match status" value="1"/>
</dbReference>
<name>A0A0R1U5J5_9LACO</name>
<dbReference type="EC" id="4.1.2.50" evidence="3"/>
<evidence type="ECO:0000256" key="1">
    <source>
        <dbReference type="ARBA" id="ARBA00005061"/>
    </source>
</evidence>
<evidence type="ECO:0000313" key="8">
    <source>
        <dbReference type="Proteomes" id="UP000051324"/>
    </source>
</evidence>
<comment type="catalytic activity">
    <reaction evidence="6">
        <text>7,8-dihydroneopterin 3'-triphosphate + H2O = 6-carboxy-5,6,7,8-tetrahydropterin + triphosphate + acetaldehyde + 2 H(+)</text>
        <dbReference type="Rhea" id="RHEA:27966"/>
        <dbReference type="ChEBI" id="CHEBI:15343"/>
        <dbReference type="ChEBI" id="CHEBI:15377"/>
        <dbReference type="ChEBI" id="CHEBI:15378"/>
        <dbReference type="ChEBI" id="CHEBI:18036"/>
        <dbReference type="ChEBI" id="CHEBI:58462"/>
        <dbReference type="ChEBI" id="CHEBI:61032"/>
        <dbReference type="EC" id="4.1.2.50"/>
    </reaction>
</comment>
<dbReference type="InterPro" id="IPR017543">
    <property type="entry name" value="6-PTP_synth-rel_bac"/>
</dbReference>
<dbReference type="STRING" id="1423724.FC32_GL001854"/>
<dbReference type="SUPFAM" id="SSF55620">
    <property type="entry name" value="Tetrahydrobiopterin biosynthesis enzymes-like"/>
    <property type="match status" value="1"/>
</dbReference>
<dbReference type="UniPathway" id="UPA00391"/>
<protein>
    <recommendedName>
        <fullName evidence="4">6-carboxy-5,6,7,8-tetrahydropterin synthase</fullName>
        <ecNumber evidence="3">4.1.2.50</ecNumber>
    </recommendedName>
    <alternativeName>
        <fullName evidence="5">Queuosine biosynthesis protein QueD</fullName>
    </alternativeName>
</protein>
<gene>
    <name evidence="7" type="ORF">FC32_GL001854</name>
</gene>
<dbReference type="GO" id="GO:0070497">
    <property type="term" value="F:6-carboxytetrahydropterin synthase activity"/>
    <property type="evidence" value="ECO:0007669"/>
    <property type="project" value="UniProtKB-EC"/>
</dbReference>
<sequence>MIKKHHLKITSYLNAGHAIRWKDTTGKIHIHTWQIICMIGTLDALTFPQYKFTTIEKVLDEVLEPFSQSTLNHIPPFDQLNPTIENFTDYLFDRFNEALKKLDCQLLSLEVSESPTRTCVITAL</sequence>
<organism evidence="7 8">
    <name type="scientific">Ligilactobacillus apodemi DSM 16634 = JCM 16172</name>
    <dbReference type="NCBI Taxonomy" id="1423724"/>
    <lineage>
        <taxon>Bacteria</taxon>
        <taxon>Bacillati</taxon>
        <taxon>Bacillota</taxon>
        <taxon>Bacilli</taxon>
        <taxon>Lactobacillales</taxon>
        <taxon>Lactobacillaceae</taxon>
        <taxon>Ligilactobacillus</taxon>
    </lineage>
</organism>
<dbReference type="EMBL" id="AZFT01000025">
    <property type="protein sequence ID" value="KRL86579.1"/>
    <property type="molecule type" value="Genomic_DNA"/>
</dbReference>
<dbReference type="RefSeq" id="WP_025088007.1">
    <property type="nucleotide sequence ID" value="NZ_AZFT01000025.1"/>
</dbReference>
<reference evidence="7 8" key="1">
    <citation type="journal article" date="2015" name="Genome Announc.">
        <title>Expanding the biotechnology potential of lactobacilli through comparative genomics of 213 strains and associated genera.</title>
        <authorList>
            <person name="Sun Z."/>
            <person name="Harris H.M."/>
            <person name="McCann A."/>
            <person name="Guo C."/>
            <person name="Argimon S."/>
            <person name="Zhang W."/>
            <person name="Yang X."/>
            <person name="Jeffery I.B."/>
            <person name="Cooney J.C."/>
            <person name="Kagawa T.F."/>
            <person name="Liu W."/>
            <person name="Song Y."/>
            <person name="Salvetti E."/>
            <person name="Wrobel A."/>
            <person name="Rasinkangas P."/>
            <person name="Parkhill J."/>
            <person name="Rea M.C."/>
            <person name="O'Sullivan O."/>
            <person name="Ritari J."/>
            <person name="Douillard F.P."/>
            <person name="Paul Ross R."/>
            <person name="Yang R."/>
            <person name="Briner A.E."/>
            <person name="Felis G.E."/>
            <person name="de Vos W.M."/>
            <person name="Barrangou R."/>
            <person name="Klaenhammer T.R."/>
            <person name="Caufield P.W."/>
            <person name="Cui Y."/>
            <person name="Zhang H."/>
            <person name="O'Toole P.W."/>
        </authorList>
    </citation>
    <scope>NUCLEOTIDE SEQUENCE [LARGE SCALE GENOMIC DNA]</scope>
    <source>
        <strain evidence="7 8">DSM 16634</strain>
    </source>
</reference>
<evidence type="ECO:0000313" key="7">
    <source>
        <dbReference type="EMBL" id="KRL86579.1"/>
    </source>
</evidence>
<dbReference type="Proteomes" id="UP000051324">
    <property type="component" value="Unassembled WGS sequence"/>
</dbReference>
<dbReference type="InterPro" id="IPR038418">
    <property type="entry name" value="6-PTP_synth/QueD_sf"/>
</dbReference>
<dbReference type="NCBIfam" id="TIGR03112">
    <property type="entry name" value="6_pyr_pter_rel"/>
    <property type="match status" value="1"/>
</dbReference>
<dbReference type="InterPro" id="IPR007115">
    <property type="entry name" value="6-PTP_synth/QueD"/>
</dbReference>
<comment type="similarity">
    <text evidence="2">Belongs to the PTPS family. QueD subfamily.</text>
</comment>
<evidence type="ECO:0000256" key="6">
    <source>
        <dbReference type="ARBA" id="ARBA00048807"/>
    </source>
</evidence>
<evidence type="ECO:0000256" key="4">
    <source>
        <dbReference type="ARBA" id="ARBA00018141"/>
    </source>
</evidence>
<comment type="caution">
    <text evidence="7">The sequence shown here is derived from an EMBL/GenBank/DDBJ whole genome shotgun (WGS) entry which is preliminary data.</text>
</comment>